<sequence>MYILATALLIFGALFGATWGYILGYPVLKIMVYCFAGGFAGSMVGGILFTFLYLTADDHGGDENEKPQALPDPGIDKKLPQPNKKPGETICTPTAQETVAETDTMKIKRLEQEIRSIKNRSTSNKGRI</sequence>
<feature type="region of interest" description="Disordered" evidence="1">
    <location>
        <begin position="61"/>
        <end position="90"/>
    </location>
</feature>
<dbReference type="AlphaFoldDB" id="C0QBX1"/>
<proteinExistence type="predicted"/>
<keyword evidence="4" id="KW-1185">Reference proteome</keyword>
<feature type="transmembrane region" description="Helical" evidence="2">
    <location>
        <begin position="30"/>
        <end position="54"/>
    </location>
</feature>
<dbReference type="Proteomes" id="UP000000442">
    <property type="component" value="Chromosome"/>
</dbReference>
<dbReference type="HOGENOM" id="CLU_1956013_0_0_7"/>
<reference evidence="3 4" key="1">
    <citation type="journal article" date="2009" name="Environ. Microbiol.">
        <title>Genome sequence of Desulfobacterium autotrophicum HRM2, a marine sulfate reducer oxidizing organic carbon completely to carbon dioxide.</title>
        <authorList>
            <person name="Strittmatter A.W."/>
            <person name="Liesegang H."/>
            <person name="Rabus R."/>
            <person name="Decker I."/>
            <person name="Amann J."/>
            <person name="Andres S."/>
            <person name="Henne A."/>
            <person name="Fricke W.F."/>
            <person name="Martinez-Arias R."/>
            <person name="Bartels D."/>
            <person name="Goesmann A."/>
            <person name="Krause L."/>
            <person name="Puehler A."/>
            <person name="Klenk H.P."/>
            <person name="Richter M."/>
            <person name="Schuler M."/>
            <person name="Gloeckner F.O."/>
            <person name="Meyerdierks A."/>
            <person name="Gottschalk G."/>
            <person name="Amann R."/>
        </authorList>
    </citation>
    <scope>NUCLEOTIDE SEQUENCE [LARGE SCALE GENOMIC DNA]</scope>
    <source>
        <strain evidence="4">ATCC 43914 / DSM 3382 / HRM2</strain>
    </source>
</reference>
<evidence type="ECO:0000256" key="2">
    <source>
        <dbReference type="SAM" id="Phobius"/>
    </source>
</evidence>
<accession>C0QBX1</accession>
<name>C0QBX1_DESAH</name>
<evidence type="ECO:0000256" key="1">
    <source>
        <dbReference type="SAM" id="MobiDB-lite"/>
    </source>
</evidence>
<dbReference type="KEGG" id="dat:HRM2_18820"/>
<dbReference type="STRING" id="177437.HRM2_18820"/>
<evidence type="ECO:0000313" key="3">
    <source>
        <dbReference type="EMBL" id="ACN14983.1"/>
    </source>
</evidence>
<keyword evidence="2" id="KW-1133">Transmembrane helix</keyword>
<organism evidence="3 4">
    <name type="scientific">Desulforapulum autotrophicum (strain ATCC 43914 / DSM 3382 / VKM B-1955 / HRM2)</name>
    <name type="common">Desulfobacterium autotrophicum</name>
    <dbReference type="NCBI Taxonomy" id="177437"/>
    <lineage>
        <taxon>Bacteria</taxon>
        <taxon>Pseudomonadati</taxon>
        <taxon>Thermodesulfobacteriota</taxon>
        <taxon>Desulfobacteria</taxon>
        <taxon>Desulfobacterales</taxon>
        <taxon>Desulfobacteraceae</taxon>
        <taxon>Desulforapulum</taxon>
    </lineage>
</organism>
<protein>
    <submittedName>
        <fullName evidence="3">Uncharacterized protein</fullName>
    </submittedName>
</protein>
<keyword evidence="2" id="KW-0472">Membrane</keyword>
<gene>
    <name evidence="3" type="ordered locus">HRM2_18820</name>
</gene>
<dbReference type="RefSeq" id="WP_015903769.1">
    <property type="nucleotide sequence ID" value="NC_012108.1"/>
</dbReference>
<evidence type="ECO:0000313" key="4">
    <source>
        <dbReference type="Proteomes" id="UP000000442"/>
    </source>
</evidence>
<keyword evidence="2" id="KW-0812">Transmembrane</keyword>
<dbReference type="EMBL" id="CP001087">
    <property type="protein sequence ID" value="ACN14983.1"/>
    <property type="molecule type" value="Genomic_DNA"/>
</dbReference>